<keyword evidence="3" id="KW-1185">Reference proteome</keyword>
<sequence length="183" mass="22051">MPNYRRITITGGTYFFTQVTYQRYPWLCGALARSTLRASIEKVREKYPFAIDAFVLLPDHFHCIFTLPEEDSDYATRLRLIKTFVTKTCKDKLKLKTKTTQSRKKRKESNLWQRRYWEHVIRDEEDFARHCDYIYYNPVKHGLCKTPQHWRFSSIHRFIAQGIYPESWGRDRVPDIPMNVGYE</sequence>
<organism evidence="2 3">
    <name type="scientific">Lusitaniella coriacea LEGE 07157</name>
    <dbReference type="NCBI Taxonomy" id="945747"/>
    <lineage>
        <taxon>Bacteria</taxon>
        <taxon>Bacillati</taxon>
        <taxon>Cyanobacteriota</taxon>
        <taxon>Cyanophyceae</taxon>
        <taxon>Spirulinales</taxon>
        <taxon>Lusitaniellaceae</taxon>
        <taxon>Lusitaniella</taxon>
    </lineage>
</organism>
<evidence type="ECO:0000313" key="2">
    <source>
        <dbReference type="EMBL" id="MBE9116542.1"/>
    </source>
</evidence>
<dbReference type="Pfam" id="PF01797">
    <property type="entry name" value="Y1_Tnp"/>
    <property type="match status" value="1"/>
</dbReference>
<dbReference type="RefSeq" id="WP_194029632.1">
    <property type="nucleotide sequence ID" value="NZ_JADEWZ010000015.1"/>
</dbReference>
<dbReference type="InterPro" id="IPR052715">
    <property type="entry name" value="RAYT_transposase"/>
</dbReference>
<dbReference type="PANTHER" id="PTHR36966:SF1">
    <property type="entry name" value="REP-ASSOCIATED TYROSINE TRANSPOSASE"/>
    <property type="match status" value="1"/>
</dbReference>
<protein>
    <submittedName>
        <fullName evidence="2">Transposase</fullName>
    </submittedName>
</protein>
<reference evidence="2" key="1">
    <citation type="submission" date="2020-10" db="EMBL/GenBank/DDBJ databases">
        <authorList>
            <person name="Castelo-Branco R."/>
            <person name="Eusebio N."/>
            <person name="Adriana R."/>
            <person name="Vieira A."/>
            <person name="Brugerolle De Fraissinette N."/>
            <person name="Rezende De Castro R."/>
            <person name="Schneider M.P."/>
            <person name="Vasconcelos V."/>
            <person name="Leao P.N."/>
        </authorList>
    </citation>
    <scope>NUCLEOTIDE SEQUENCE</scope>
    <source>
        <strain evidence="2">LEGE 07157</strain>
    </source>
</reference>
<accession>A0A8J7DWK5</accession>
<name>A0A8J7DWK5_9CYAN</name>
<gene>
    <name evidence="2" type="ORF">IQ249_11590</name>
</gene>
<comment type="caution">
    <text evidence="2">The sequence shown here is derived from an EMBL/GenBank/DDBJ whole genome shotgun (WGS) entry which is preliminary data.</text>
</comment>
<dbReference type="SMART" id="SM01321">
    <property type="entry name" value="Y1_Tnp"/>
    <property type="match status" value="1"/>
</dbReference>
<dbReference type="NCBIfam" id="NF047646">
    <property type="entry name" value="REP_Tyr_transpos"/>
    <property type="match status" value="1"/>
</dbReference>
<evidence type="ECO:0000259" key="1">
    <source>
        <dbReference type="SMART" id="SM01321"/>
    </source>
</evidence>
<dbReference type="InterPro" id="IPR002686">
    <property type="entry name" value="Transposase_17"/>
</dbReference>
<dbReference type="SUPFAM" id="SSF143422">
    <property type="entry name" value="Transposase IS200-like"/>
    <property type="match status" value="1"/>
</dbReference>
<dbReference type="Gene3D" id="3.30.70.1290">
    <property type="entry name" value="Transposase IS200-like"/>
    <property type="match status" value="1"/>
</dbReference>
<dbReference type="EMBL" id="JADEWZ010000015">
    <property type="protein sequence ID" value="MBE9116542.1"/>
    <property type="molecule type" value="Genomic_DNA"/>
</dbReference>
<dbReference type="GO" id="GO:0043565">
    <property type="term" value="F:sequence-specific DNA binding"/>
    <property type="evidence" value="ECO:0007669"/>
    <property type="project" value="TreeGrafter"/>
</dbReference>
<dbReference type="GO" id="GO:0004803">
    <property type="term" value="F:transposase activity"/>
    <property type="evidence" value="ECO:0007669"/>
    <property type="project" value="InterPro"/>
</dbReference>
<dbReference type="InterPro" id="IPR036515">
    <property type="entry name" value="Transposase_17_sf"/>
</dbReference>
<evidence type="ECO:0000313" key="3">
    <source>
        <dbReference type="Proteomes" id="UP000654482"/>
    </source>
</evidence>
<proteinExistence type="predicted"/>
<dbReference type="GO" id="GO:0006313">
    <property type="term" value="P:DNA transposition"/>
    <property type="evidence" value="ECO:0007669"/>
    <property type="project" value="InterPro"/>
</dbReference>
<dbReference type="AlphaFoldDB" id="A0A8J7DWK5"/>
<dbReference type="PANTHER" id="PTHR36966">
    <property type="entry name" value="REP-ASSOCIATED TYROSINE TRANSPOSASE"/>
    <property type="match status" value="1"/>
</dbReference>
<dbReference type="Proteomes" id="UP000654482">
    <property type="component" value="Unassembled WGS sequence"/>
</dbReference>
<feature type="domain" description="Transposase IS200-like" evidence="1">
    <location>
        <begin position="9"/>
        <end position="137"/>
    </location>
</feature>